<keyword evidence="2" id="KW-1185">Reference proteome</keyword>
<dbReference type="AlphaFoldDB" id="A0A3P4B527"/>
<accession>A0A3P4B527</accession>
<reference evidence="1 2" key="1">
    <citation type="submission" date="2018-10" db="EMBL/GenBank/DDBJ databases">
        <authorList>
            <person name="Criscuolo A."/>
        </authorList>
    </citation>
    <scope>NUCLEOTIDE SEQUENCE [LARGE SCALE GENOMIC DNA]</scope>
    <source>
        <strain evidence="1">DnA1</strain>
    </source>
</reference>
<dbReference type="RefSeq" id="WP_124079781.1">
    <property type="nucleotide sequence ID" value="NZ_UWPJ01000018.1"/>
</dbReference>
<name>A0A3P4B527_9BURK</name>
<sequence>MRFARFFGVWSGGFRRGANQYRLTVFSTEPRLDRLRQHLHAELSRHDLRISQIRVACAGGLHPDHRMSVTLDCPPGRRAALNALALGLGRHPAIHRVQYERLH</sequence>
<dbReference type="Gene3D" id="3.30.70.260">
    <property type="match status" value="1"/>
</dbReference>
<protein>
    <recommendedName>
        <fullName evidence="3">ACT domain-containing protein</fullName>
    </recommendedName>
</protein>
<evidence type="ECO:0000313" key="2">
    <source>
        <dbReference type="Proteomes" id="UP000277294"/>
    </source>
</evidence>
<dbReference type="Proteomes" id="UP000277294">
    <property type="component" value="Unassembled WGS sequence"/>
</dbReference>
<organism evidence="1 2">
    <name type="scientific">Pigmentiphaga humi</name>
    <dbReference type="NCBI Taxonomy" id="2478468"/>
    <lineage>
        <taxon>Bacteria</taxon>
        <taxon>Pseudomonadati</taxon>
        <taxon>Pseudomonadota</taxon>
        <taxon>Betaproteobacteria</taxon>
        <taxon>Burkholderiales</taxon>
        <taxon>Alcaligenaceae</taxon>
        <taxon>Pigmentiphaga</taxon>
    </lineage>
</organism>
<evidence type="ECO:0000313" key="1">
    <source>
        <dbReference type="EMBL" id="VCU70265.1"/>
    </source>
</evidence>
<gene>
    <name evidence="1" type="ORF">PIGHUM_02332</name>
</gene>
<proteinExistence type="predicted"/>
<evidence type="ECO:0008006" key="3">
    <source>
        <dbReference type="Google" id="ProtNLM"/>
    </source>
</evidence>
<dbReference type="EMBL" id="UWPJ01000018">
    <property type="protein sequence ID" value="VCU70265.1"/>
    <property type="molecule type" value="Genomic_DNA"/>
</dbReference>
<dbReference type="OrthoDB" id="8657050at2"/>